<dbReference type="KEGG" id="eiv:EIN_451450"/>
<dbReference type="AlphaFoldDB" id="A0A0A1U9D6"/>
<gene>
    <name evidence="2" type="ORF">EIN_451450</name>
</gene>
<keyword evidence="1" id="KW-0812">Transmembrane</keyword>
<feature type="transmembrane region" description="Helical" evidence="1">
    <location>
        <begin position="12"/>
        <end position="29"/>
    </location>
</feature>
<evidence type="ECO:0000313" key="2">
    <source>
        <dbReference type="EMBL" id="ELP91534.1"/>
    </source>
</evidence>
<keyword evidence="1" id="KW-1133">Transmembrane helix</keyword>
<sequence>MVDKHLSVNVKKIVSIGIVEAFLLIFAAWDLTTKESVLKCWLKSRLYNPNYDKSPCFVASSVPNDVSLNNTTDEETIETHLNKDISKLKRMNLIQELTIIEEVIEPEEEKYAIVDASEEDVSHKEVEISKISDELKALIEKLGSLDLTDKIDMFAIEYFVNNTYYVVYKIGKCYLTGSTDPDKKYQKVDYLDGFNLVWCYAAACSNEFNDWTEDYATHDIYPMEYTATHKQQKLN</sequence>
<evidence type="ECO:0000313" key="3">
    <source>
        <dbReference type="Proteomes" id="UP000014680"/>
    </source>
</evidence>
<dbReference type="EMBL" id="KB206463">
    <property type="protein sequence ID" value="ELP91534.1"/>
    <property type="molecule type" value="Genomic_DNA"/>
</dbReference>
<dbReference type="Proteomes" id="UP000014680">
    <property type="component" value="Unassembled WGS sequence"/>
</dbReference>
<reference evidence="2 3" key="1">
    <citation type="submission" date="2012-10" db="EMBL/GenBank/DDBJ databases">
        <authorList>
            <person name="Zafar N."/>
            <person name="Inman J."/>
            <person name="Hall N."/>
            <person name="Lorenzi H."/>
            <person name="Caler E."/>
        </authorList>
    </citation>
    <scope>NUCLEOTIDE SEQUENCE [LARGE SCALE GENOMIC DNA]</scope>
    <source>
        <strain evidence="2 3">IP1</strain>
    </source>
</reference>
<keyword evidence="1" id="KW-0472">Membrane</keyword>
<dbReference type="GeneID" id="14890510"/>
<dbReference type="RefSeq" id="XP_004258305.1">
    <property type="nucleotide sequence ID" value="XM_004258257.1"/>
</dbReference>
<name>A0A0A1U9D6_ENTIV</name>
<evidence type="ECO:0000256" key="1">
    <source>
        <dbReference type="SAM" id="Phobius"/>
    </source>
</evidence>
<keyword evidence="3" id="KW-1185">Reference proteome</keyword>
<dbReference type="VEuPathDB" id="AmoebaDB:EIN_451450"/>
<proteinExistence type="predicted"/>
<organism evidence="2 3">
    <name type="scientific">Entamoeba invadens IP1</name>
    <dbReference type="NCBI Taxonomy" id="370355"/>
    <lineage>
        <taxon>Eukaryota</taxon>
        <taxon>Amoebozoa</taxon>
        <taxon>Evosea</taxon>
        <taxon>Archamoebae</taxon>
        <taxon>Mastigamoebida</taxon>
        <taxon>Entamoebidae</taxon>
        <taxon>Entamoeba</taxon>
    </lineage>
</organism>
<accession>A0A0A1U9D6</accession>
<protein>
    <submittedName>
        <fullName evidence="2">Uncharacterized protein</fullName>
    </submittedName>
</protein>